<dbReference type="SUPFAM" id="SSF55729">
    <property type="entry name" value="Acyl-CoA N-acyltransferases (Nat)"/>
    <property type="match status" value="1"/>
</dbReference>
<dbReference type="RefSeq" id="WP_065789504.1">
    <property type="nucleotide sequence ID" value="NZ_MAUJ01000001.1"/>
</dbReference>
<dbReference type="Proteomes" id="UP000093366">
    <property type="component" value="Unassembled WGS sequence"/>
</dbReference>
<dbReference type="EMBL" id="MAUJ01000001">
    <property type="protein sequence ID" value="OCQ23487.1"/>
    <property type="molecule type" value="Genomic_DNA"/>
</dbReference>
<dbReference type="PANTHER" id="PTHR43877:SF1">
    <property type="entry name" value="ACETYLTRANSFERASE"/>
    <property type="match status" value="1"/>
</dbReference>
<dbReference type="InterPro" id="IPR016181">
    <property type="entry name" value="Acyl_CoA_acyltransferase"/>
</dbReference>
<dbReference type="AlphaFoldDB" id="A0A1C0TW02"/>
<reference evidence="5" key="1">
    <citation type="submission" date="2016-07" db="EMBL/GenBank/DDBJ databases">
        <authorList>
            <person name="Florea S."/>
            <person name="Webb J.S."/>
            <person name="Jaromczyk J."/>
            <person name="Schardl C.L."/>
        </authorList>
    </citation>
    <scope>NUCLEOTIDE SEQUENCE [LARGE SCALE GENOMIC DNA]</scope>
    <source>
        <strain evidence="5">IPB1</strain>
    </source>
</reference>
<proteinExistence type="predicted"/>
<protein>
    <recommendedName>
        <fullName evidence="3">N-acetyltransferase domain-containing protein</fullName>
    </recommendedName>
</protein>
<accession>A0A1C0TW02</accession>
<dbReference type="GO" id="GO:0016747">
    <property type="term" value="F:acyltransferase activity, transferring groups other than amino-acyl groups"/>
    <property type="evidence" value="ECO:0007669"/>
    <property type="project" value="InterPro"/>
</dbReference>
<dbReference type="InterPro" id="IPR050832">
    <property type="entry name" value="Bact_Acetyltransf"/>
</dbReference>
<name>A0A1C0TW02_9GAMM</name>
<evidence type="ECO:0000256" key="1">
    <source>
        <dbReference type="ARBA" id="ARBA00022679"/>
    </source>
</evidence>
<dbReference type="InterPro" id="IPR000182">
    <property type="entry name" value="GNAT_dom"/>
</dbReference>
<evidence type="ECO:0000259" key="3">
    <source>
        <dbReference type="PROSITE" id="PS51186"/>
    </source>
</evidence>
<feature type="domain" description="N-acetyltransferase" evidence="3">
    <location>
        <begin position="3"/>
        <end position="177"/>
    </location>
</feature>
<dbReference type="PROSITE" id="PS51186">
    <property type="entry name" value="GNAT"/>
    <property type="match status" value="1"/>
</dbReference>
<dbReference type="Gene3D" id="3.40.630.30">
    <property type="match status" value="1"/>
</dbReference>
<evidence type="ECO:0000313" key="4">
    <source>
        <dbReference type="EMBL" id="OCQ23487.1"/>
    </source>
</evidence>
<evidence type="ECO:0000256" key="2">
    <source>
        <dbReference type="ARBA" id="ARBA00023315"/>
    </source>
</evidence>
<dbReference type="PANTHER" id="PTHR43877">
    <property type="entry name" value="AMINOALKYLPHOSPHONATE N-ACETYLTRANSFERASE-RELATED-RELATED"/>
    <property type="match status" value="1"/>
</dbReference>
<comment type="caution">
    <text evidence="4">The sequence shown here is derived from an EMBL/GenBank/DDBJ whole genome shotgun (WGS) entry which is preliminary data.</text>
</comment>
<organism evidence="4 5">
    <name type="scientific">Pseudoalteromonas luteoviolacea</name>
    <dbReference type="NCBI Taxonomy" id="43657"/>
    <lineage>
        <taxon>Bacteria</taxon>
        <taxon>Pseudomonadati</taxon>
        <taxon>Pseudomonadota</taxon>
        <taxon>Gammaproteobacteria</taxon>
        <taxon>Alteromonadales</taxon>
        <taxon>Pseudoalteromonadaceae</taxon>
        <taxon>Pseudoalteromonas</taxon>
    </lineage>
</organism>
<dbReference type="CDD" id="cd04301">
    <property type="entry name" value="NAT_SF"/>
    <property type="match status" value="1"/>
</dbReference>
<keyword evidence="1" id="KW-0808">Transferase</keyword>
<dbReference type="OrthoDB" id="7356080at2"/>
<dbReference type="Pfam" id="PF00583">
    <property type="entry name" value="Acetyltransf_1"/>
    <property type="match status" value="1"/>
</dbReference>
<gene>
    <name evidence="4" type="ORF">A7985_05985</name>
</gene>
<sequence length="177" mass="20139">MNYTLRIAQEQDISVLKKIISESTRELSKRHYSEEQIELALESALGVDTQLIKDKTYFCIEDQDEIIACGGWSYRTTLFGNDNEKSRNATQLDPESQAAKVRAFFVKPQYARQGLGSMLMKKCESEAIKLGYSKLELMATLPGVKLYEKHGFSGRGSVEYQLSDEVTITFVPMYKQI</sequence>
<keyword evidence="2" id="KW-0012">Acyltransferase</keyword>
<evidence type="ECO:0000313" key="5">
    <source>
        <dbReference type="Proteomes" id="UP000093366"/>
    </source>
</evidence>